<reference evidence="6" key="2">
    <citation type="submission" date="2020-11" db="EMBL/GenBank/DDBJ databases">
        <authorList>
            <person name="Cecchin M."/>
            <person name="Marcolungo L."/>
            <person name="Rossato M."/>
            <person name="Girolomoni L."/>
            <person name="Cosentino E."/>
            <person name="Cuine S."/>
            <person name="Li-Beisson Y."/>
            <person name="Delledonne M."/>
            <person name="Ballottari M."/>
        </authorList>
    </citation>
    <scope>NUCLEOTIDE SEQUENCE</scope>
    <source>
        <strain evidence="6">211/11P</strain>
        <tissue evidence="6">Whole cell</tissue>
    </source>
</reference>
<evidence type="ECO:0000259" key="5">
    <source>
        <dbReference type="SMART" id="SM00382"/>
    </source>
</evidence>
<dbReference type="Gene3D" id="1.10.8.60">
    <property type="match status" value="1"/>
</dbReference>
<evidence type="ECO:0000256" key="1">
    <source>
        <dbReference type="ARBA" id="ARBA00006914"/>
    </source>
</evidence>
<evidence type="ECO:0000256" key="4">
    <source>
        <dbReference type="SAM" id="MobiDB-lite"/>
    </source>
</evidence>
<dbReference type="InterPro" id="IPR050304">
    <property type="entry name" value="MT-severing_AAA_ATPase"/>
</dbReference>
<dbReference type="Pfam" id="PF00004">
    <property type="entry name" value="AAA"/>
    <property type="match status" value="1"/>
</dbReference>
<proteinExistence type="inferred from homology"/>
<reference evidence="6" key="1">
    <citation type="journal article" date="2019" name="Plant J.">
        <title>Chlorella vulgaris genome assembly and annotation reveals the molecular basis for metabolic acclimation to high light conditions.</title>
        <authorList>
            <person name="Cecchin M."/>
            <person name="Marcolungo L."/>
            <person name="Rossato M."/>
            <person name="Girolomoni L."/>
            <person name="Cosentino E."/>
            <person name="Cuine S."/>
            <person name="Li-Beisson Y."/>
            <person name="Delledonne M."/>
            <person name="Ballottari M."/>
        </authorList>
    </citation>
    <scope>NUCLEOTIDE SEQUENCE</scope>
    <source>
        <strain evidence="6">211/11P</strain>
    </source>
</reference>
<accession>A0A9D4Z1Y5</accession>
<evidence type="ECO:0000313" key="7">
    <source>
        <dbReference type="Proteomes" id="UP001055712"/>
    </source>
</evidence>
<dbReference type="GO" id="GO:0005524">
    <property type="term" value="F:ATP binding"/>
    <property type="evidence" value="ECO:0007669"/>
    <property type="project" value="UniProtKB-KW"/>
</dbReference>
<dbReference type="Pfam" id="PF17862">
    <property type="entry name" value="AAA_lid_3"/>
    <property type="match status" value="1"/>
</dbReference>
<dbReference type="InterPro" id="IPR027417">
    <property type="entry name" value="P-loop_NTPase"/>
</dbReference>
<name>A0A9D4Z1Y5_CHLVU</name>
<dbReference type="Proteomes" id="UP001055712">
    <property type="component" value="Unassembled WGS sequence"/>
</dbReference>
<dbReference type="GO" id="GO:0016887">
    <property type="term" value="F:ATP hydrolysis activity"/>
    <property type="evidence" value="ECO:0007669"/>
    <property type="project" value="InterPro"/>
</dbReference>
<feature type="region of interest" description="Disordered" evidence="4">
    <location>
        <begin position="143"/>
        <end position="290"/>
    </location>
</feature>
<sequence>MAADEQQAAAASFRNLFFAAEQAHAACAPGQSRDTEEAIMAAESSLLHLRSLLSVTAATTPAGRHQADALLQQCVSRLHGLSVQHCTSESRRARVAELLKQAGCPEGFRFANPEGFDLGAKLRQSEPHKSLLSGPLPCRRVDLTAAPPAAPPIAPAPGVLAEQPANQQPPVPRRSGFQVPAAKSCQGRSHQPSVAASFGRQEQQQQQPQQGPPSGRQQPSAAAQSQGRQPPQDGRWSAKVPRRAHDAHVGHGRRGHTHGGGADDESSVESGEDEDYLGQEQGQGRSIPGFQTAKSKLISDLRQKGQQYNPSSGGGGGGGGAPPRPGLARPAGAGSRPAGLRKTGGAGGGLGASAGGKFVPPYLRKAIEAQNGGGGGEEAEGPLSQRTLEILRIGPGDALPEPLAKLDPLLIENVCSEVMDSGGQLDWNDIAGQRTAKDLIQEVVVWPIKNPQLFTGARAPPKGILLFGPPGTGKTMLGKAIATNISAVFFSISASSLVSKWMGEGEKLVRALFAVAAHVAPAVIFIDEVDSLLSARKADGEHESMRRLKTEILVQMEGIDPSRADQRVLLIGATNRPEELDEAARRRMPKQLYIPLPDGDARKDLILRQLGPGGPIKALLSDAELDKVVSRTAGYSGSDMKMLIQEACQGPVRDAFKADGAALAALTAEELRPVVVRDFQMASRAQKASVEPAEIQRYERYNTKHGAKLTSSEDGEEEEDDW</sequence>
<protein>
    <recommendedName>
        <fullName evidence="5">AAA+ ATPase domain-containing protein</fullName>
    </recommendedName>
</protein>
<dbReference type="InterPro" id="IPR003959">
    <property type="entry name" value="ATPase_AAA_core"/>
</dbReference>
<organism evidence="6 7">
    <name type="scientific">Chlorella vulgaris</name>
    <name type="common">Green alga</name>
    <dbReference type="NCBI Taxonomy" id="3077"/>
    <lineage>
        <taxon>Eukaryota</taxon>
        <taxon>Viridiplantae</taxon>
        <taxon>Chlorophyta</taxon>
        <taxon>core chlorophytes</taxon>
        <taxon>Trebouxiophyceae</taxon>
        <taxon>Chlorellales</taxon>
        <taxon>Chlorellaceae</taxon>
        <taxon>Chlorella clade</taxon>
        <taxon>Chlorella</taxon>
    </lineage>
</organism>
<dbReference type="InterPro" id="IPR003593">
    <property type="entry name" value="AAA+_ATPase"/>
</dbReference>
<dbReference type="PANTHER" id="PTHR23074">
    <property type="entry name" value="AAA DOMAIN-CONTAINING"/>
    <property type="match status" value="1"/>
</dbReference>
<gene>
    <name evidence="6" type="ORF">D9Q98_001250</name>
</gene>
<comment type="similarity">
    <text evidence="1">Belongs to the AAA ATPase family.</text>
</comment>
<dbReference type="AlphaFoldDB" id="A0A9D4Z1Y5"/>
<keyword evidence="3" id="KW-0067">ATP-binding</keyword>
<feature type="compositionally biased region" description="Acidic residues" evidence="4">
    <location>
        <begin position="262"/>
        <end position="277"/>
    </location>
</feature>
<keyword evidence="2" id="KW-0547">Nucleotide-binding</keyword>
<dbReference type="PROSITE" id="PS00674">
    <property type="entry name" value="AAA"/>
    <property type="match status" value="1"/>
</dbReference>
<dbReference type="FunFam" id="3.40.50.300:FF:000093">
    <property type="entry name" value="Fidgetin-like 1"/>
    <property type="match status" value="1"/>
</dbReference>
<dbReference type="PANTHER" id="PTHR23074:SF17">
    <property type="entry name" value="FIDGETIN-LIKE PROTEIN 1"/>
    <property type="match status" value="1"/>
</dbReference>
<feature type="compositionally biased region" description="Low complexity" evidence="4">
    <location>
        <begin position="200"/>
        <end position="220"/>
    </location>
</feature>
<feature type="domain" description="AAA+ ATPase" evidence="5">
    <location>
        <begin position="460"/>
        <end position="598"/>
    </location>
</feature>
<evidence type="ECO:0000313" key="6">
    <source>
        <dbReference type="EMBL" id="KAI3438833.1"/>
    </source>
</evidence>
<feature type="compositionally biased region" description="Gly residues" evidence="4">
    <location>
        <begin position="312"/>
        <end position="321"/>
    </location>
</feature>
<dbReference type="SMART" id="SM00382">
    <property type="entry name" value="AAA"/>
    <property type="match status" value="1"/>
</dbReference>
<dbReference type="OrthoDB" id="10251136at2759"/>
<feature type="region of interest" description="Disordered" evidence="4">
    <location>
        <begin position="701"/>
        <end position="722"/>
    </location>
</feature>
<dbReference type="SUPFAM" id="SSF52540">
    <property type="entry name" value="P-loop containing nucleoside triphosphate hydrolases"/>
    <property type="match status" value="1"/>
</dbReference>
<keyword evidence="7" id="KW-1185">Reference proteome</keyword>
<evidence type="ECO:0000256" key="3">
    <source>
        <dbReference type="ARBA" id="ARBA00022840"/>
    </source>
</evidence>
<evidence type="ECO:0000256" key="2">
    <source>
        <dbReference type="ARBA" id="ARBA00022741"/>
    </source>
</evidence>
<feature type="compositionally biased region" description="Acidic residues" evidence="4">
    <location>
        <begin position="713"/>
        <end position="722"/>
    </location>
</feature>
<feature type="compositionally biased region" description="Gly residues" evidence="4">
    <location>
        <begin position="342"/>
        <end position="354"/>
    </location>
</feature>
<feature type="region of interest" description="Disordered" evidence="4">
    <location>
        <begin position="302"/>
        <end position="354"/>
    </location>
</feature>
<comment type="caution">
    <text evidence="6">The sequence shown here is derived from an EMBL/GenBank/DDBJ whole genome shotgun (WGS) entry which is preliminary data.</text>
</comment>
<dbReference type="InterPro" id="IPR041569">
    <property type="entry name" value="AAA_lid_3"/>
</dbReference>
<dbReference type="Gene3D" id="3.40.50.300">
    <property type="entry name" value="P-loop containing nucleotide triphosphate hydrolases"/>
    <property type="match status" value="1"/>
</dbReference>
<dbReference type="EMBL" id="SIDB01000001">
    <property type="protein sequence ID" value="KAI3438833.1"/>
    <property type="molecule type" value="Genomic_DNA"/>
</dbReference>
<feature type="compositionally biased region" description="Low complexity" evidence="4">
    <location>
        <begin position="326"/>
        <end position="341"/>
    </location>
</feature>
<dbReference type="InterPro" id="IPR003960">
    <property type="entry name" value="ATPase_AAA_CS"/>
</dbReference>